<proteinExistence type="predicted"/>
<evidence type="ECO:0000313" key="2">
    <source>
        <dbReference type="Proteomes" id="UP000187417"/>
    </source>
</evidence>
<protein>
    <submittedName>
        <fullName evidence="1">Uncharacterized protein</fullName>
    </submittedName>
</protein>
<dbReference type="AlphaFoldDB" id="A0A1Q6F3U4"/>
<dbReference type="EMBL" id="MNQH01000033">
    <property type="protein sequence ID" value="OKY93603.1"/>
    <property type="molecule type" value="Genomic_DNA"/>
</dbReference>
<comment type="caution">
    <text evidence="1">The sequence shown here is derived from an EMBL/GenBank/DDBJ whole genome shotgun (WGS) entry which is preliminary data.</text>
</comment>
<dbReference type="Proteomes" id="UP000187417">
    <property type="component" value="Unassembled WGS sequence"/>
</dbReference>
<gene>
    <name evidence="1" type="ORF">BHV66_08070</name>
</gene>
<reference evidence="1 2" key="1">
    <citation type="journal article" date="2016" name="Nat. Biotechnol.">
        <title>Measurement of bacterial replication rates in microbial communities.</title>
        <authorList>
            <person name="Brown C.T."/>
            <person name="Olm M.R."/>
            <person name="Thomas B.C."/>
            <person name="Banfield J.F."/>
        </authorList>
    </citation>
    <scope>NUCLEOTIDE SEQUENCE [LARGE SCALE GENOMIC DNA]</scope>
    <source>
        <strain evidence="1">CAG:67_53_122</strain>
    </source>
</reference>
<name>A0A1Q6F3U4_9BACT</name>
<organism evidence="1 2">
    <name type="scientific">Alistipes putredinis</name>
    <dbReference type="NCBI Taxonomy" id="28117"/>
    <lineage>
        <taxon>Bacteria</taxon>
        <taxon>Pseudomonadati</taxon>
        <taxon>Bacteroidota</taxon>
        <taxon>Bacteroidia</taxon>
        <taxon>Bacteroidales</taxon>
        <taxon>Rikenellaceae</taxon>
        <taxon>Alistipes</taxon>
    </lineage>
</organism>
<evidence type="ECO:0000313" key="1">
    <source>
        <dbReference type="EMBL" id="OKY93603.1"/>
    </source>
</evidence>
<sequence>MRIHRFIDPKQRDAAKRGANRSCKALNLSLDTINLRRFAHIESWIRQGNTLSLKRDRIVIWNKMFRMPFLN</sequence>
<accession>A0A1Q6F3U4</accession>